<protein>
    <submittedName>
        <fullName evidence="1">Tryptophan 2,3-dioxygenase</fullName>
    </submittedName>
</protein>
<dbReference type="InterPro" id="IPR004981">
    <property type="entry name" value="Trp_2_3_dOase"/>
</dbReference>
<dbReference type="GO" id="GO:0020037">
    <property type="term" value="F:heme binding"/>
    <property type="evidence" value="ECO:0007669"/>
    <property type="project" value="InterPro"/>
</dbReference>
<name>A0A853BYP1_9ACTN</name>
<keyword evidence="1" id="KW-0223">Dioxygenase</keyword>
<dbReference type="Gene3D" id="1.20.58.480">
    <property type="match status" value="1"/>
</dbReference>
<dbReference type="GO" id="GO:0046872">
    <property type="term" value="F:metal ion binding"/>
    <property type="evidence" value="ECO:0007669"/>
    <property type="project" value="InterPro"/>
</dbReference>
<dbReference type="GO" id="GO:0019441">
    <property type="term" value="P:L-tryptophan catabolic process to kynurenine"/>
    <property type="evidence" value="ECO:0007669"/>
    <property type="project" value="InterPro"/>
</dbReference>
<dbReference type="PANTHER" id="PTHR10138">
    <property type="entry name" value="TRYPTOPHAN 2,3-DIOXYGENASE"/>
    <property type="match status" value="1"/>
</dbReference>
<reference evidence="1 2" key="1">
    <citation type="submission" date="2020-07" db="EMBL/GenBank/DDBJ databases">
        <title>Sequencing the genomes of 1000 actinobacteria strains.</title>
        <authorList>
            <person name="Klenk H.-P."/>
        </authorList>
    </citation>
    <scope>NUCLEOTIDE SEQUENCE [LARGE SCALE GENOMIC DNA]</scope>
    <source>
        <strain evidence="1 2">DSM 103833</strain>
    </source>
</reference>
<accession>A0A853BYP1</accession>
<organism evidence="1 2">
    <name type="scientific">Nocardioides thalensis</name>
    <dbReference type="NCBI Taxonomy" id="1914755"/>
    <lineage>
        <taxon>Bacteria</taxon>
        <taxon>Bacillati</taxon>
        <taxon>Actinomycetota</taxon>
        <taxon>Actinomycetes</taxon>
        <taxon>Propionibacteriales</taxon>
        <taxon>Nocardioidaceae</taxon>
        <taxon>Nocardioides</taxon>
    </lineage>
</organism>
<keyword evidence="1" id="KW-0560">Oxidoreductase</keyword>
<proteinExistence type="predicted"/>
<comment type="caution">
    <text evidence="1">The sequence shown here is derived from an EMBL/GenBank/DDBJ whole genome shotgun (WGS) entry which is preliminary data.</text>
</comment>
<gene>
    <name evidence="1" type="ORF">HNR19_000665</name>
</gene>
<sequence length="276" mass="30663">MGAAQRRTEISPLGRPDPRTLRTRVRHALRFMAPGVDLAAPTKTHLPTPAPQIRDWLELTVQPVSTVHDEHFFIRALQAHEMAFTAMNRDLRDAIAAIRARDLDLAASLLDEVVAFMDRNASLFRMVATMRPEAFHAFRQFTDGASAIQSEQYKRFEGLCGTPPAARLASPAFASVPAVRAEILAGQDTLTDAYREAVGRGRRPRQLAAIADLIQSLEASHRRWKTTHVTLASRMLGDARGSGHTSGVDYLRTWVDHRLFWQLPELAGVDGARRSA</sequence>
<evidence type="ECO:0000313" key="2">
    <source>
        <dbReference type="Proteomes" id="UP000530424"/>
    </source>
</evidence>
<dbReference type="SUPFAM" id="SSF140959">
    <property type="entry name" value="Indolic compounds 2,3-dioxygenase-like"/>
    <property type="match status" value="1"/>
</dbReference>
<keyword evidence="2" id="KW-1185">Reference proteome</keyword>
<dbReference type="EMBL" id="JACCFP010000001">
    <property type="protein sequence ID" value="NYI99966.1"/>
    <property type="molecule type" value="Genomic_DNA"/>
</dbReference>
<dbReference type="Proteomes" id="UP000530424">
    <property type="component" value="Unassembled WGS sequence"/>
</dbReference>
<dbReference type="PANTHER" id="PTHR10138:SF0">
    <property type="entry name" value="TRYPTOPHAN 2,3-DIOXYGENASE"/>
    <property type="match status" value="1"/>
</dbReference>
<dbReference type="InterPro" id="IPR037217">
    <property type="entry name" value="Trp/Indoleamine_2_3_dOase-like"/>
</dbReference>
<dbReference type="GO" id="GO:0004833">
    <property type="term" value="F:L-tryptophan 2,3-dioxygenase activity"/>
    <property type="evidence" value="ECO:0007669"/>
    <property type="project" value="InterPro"/>
</dbReference>
<dbReference type="GO" id="GO:0019442">
    <property type="term" value="P:L-tryptophan catabolic process to acetyl-CoA"/>
    <property type="evidence" value="ECO:0007669"/>
    <property type="project" value="TreeGrafter"/>
</dbReference>
<dbReference type="RefSeq" id="WP_179666620.1">
    <property type="nucleotide sequence ID" value="NZ_JACCFP010000001.1"/>
</dbReference>
<dbReference type="Pfam" id="PF03301">
    <property type="entry name" value="Trp_dioxygenase"/>
    <property type="match status" value="1"/>
</dbReference>
<dbReference type="AlphaFoldDB" id="A0A853BYP1"/>
<evidence type="ECO:0000313" key="1">
    <source>
        <dbReference type="EMBL" id="NYI99966.1"/>
    </source>
</evidence>